<evidence type="ECO:0000259" key="2">
    <source>
        <dbReference type="Pfam" id="PF00107"/>
    </source>
</evidence>
<proteinExistence type="predicted"/>
<dbReference type="Gene3D" id="3.90.180.10">
    <property type="entry name" value="Medium-chain alcohol dehydrogenases, catalytic domain"/>
    <property type="match status" value="1"/>
</dbReference>
<keyword evidence="5" id="KW-1185">Reference proteome</keyword>
<dbReference type="Pfam" id="PF00107">
    <property type="entry name" value="ADH_zinc_N"/>
    <property type="match status" value="1"/>
</dbReference>
<sequence length="356" mass="40123">MNEYKTSRAVVIERPYKANLREIKLTEPKPDAFIARTMFSSISSGTDMKTYKGMQHPEQCYYPLVPGYETAGVIVKVPEQGADLSHFPKSAQCLKVGDRVMINECRKYGNVCSAWGGGSEYTIKDSNTTNDQFDYMVKIPDNVTYIQAVLAYLACVPLKGIMRMNLRKNETFVVIGAGMVGVSAIQEFKILEPTLKVICIERNAFRRSIAEKYADLVVSPDDAVNKISEFTNGKMADQLIECSGNPEVVGTLHKYIKDGGWEDDDTPAHIHLQGDYPDKIIFDHYHRWFVKNATITMTCALKAGCKEQVLQWISEGKFDTDGLPIEIWPVSKCAEAFEYKAKKGEDVFKIVFDWSK</sequence>
<dbReference type="Gene3D" id="3.40.50.720">
    <property type="entry name" value="NAD(P)-binding Rossmann-like Domain"/>
    <property type="match status" value="1"/>
</dbReference>
<dbReference type="Pfam" id="PF08240">
    <property type="entry name" value="ADH_N"/>
    <property type="match status" value="1"/>
</dbReference>
<reference evidence="4" key="1">
    <citation type="submission" date="2020-08" db="EMBL/GenBank/DDBJ databases">
        <title>Genome public.</title>
        <authorList>
            <person name="Liu C."/>
            <person name="Sun Q."/>
        </authorList>
    </citation>
    <scope>NUCLEOTIDE SEQUENCE</scope>
    <source>
        <strain evidence="4">NSJ-50</strain>
    </source>
</reference>
<organism evidence="4 5">
    <name type="scientific">Qingrenia yutianensis</name>
    <dbReference type="NCBI Taxonomy" id="2763676"/>
    <lineage>
        <taxon>Bacteria</taxon>
        <taxon>Bacillati</taxon>
        <taxon>Bacillota</taxon>
        <taxon>Clostridia</taxon>
        <taxon>Eubacteriales</taxon>
        <taxon>Oscillospiraceae</taxon>
        <taxon>Qingrenia</taxon>
    </lineage>
</organism>
<feature type="domain" description="Alcohol dehydrogenase-like N-terminal" evidence="3">
    <location>
        <begin position="44"/>
        <end position="122"/>
    </location>
</feature>
<keyword evidence="1" id="KW-0560">Oxidoreductase</keyword>
<dbReference type="RefSeq" id="WP_262432471.1">
    <property type="nucleotide sequence ID" value="NZ_JACRTE010000015.1"/>
</dbReference>
<dbReference type="InterPro" id="IPR050129">
    <property type="entry name" value="Zn_alcohol_dh"/>
</dbReference>
<feature type="domain" description="Alcohol dehydrogenase-like C-terminal" evidence="2">
    <location>
        <begin position="180"/>
        <end position="260"/>
    </location>
</feature>
<dbReference type="SUPFAM" id="SSF50129">
    <property type="entry name" value="GroES-like"/>
    <property type="match status" value="1"/>
</dbReference>
<evidence type="ECO:0000313" key="4">
    <source>
        <dbReference type="EMBL" id="MBC8597149.1"/>
    </source>
</evidence>
<gene>
    <name evidence="4" type="ORF">H8706_09750</name>
</gene>
<protein>
    <submittedName>
        <fullName evidence="4">Zinc-binding dehydrogenase</fullName>
    </submittedName>
</protein>
<dbReference type="InterPro" id="IPR013149">
    <property type="entry name" value="ADH-like_C"/>
</dbReference>
<dbReference type="GO" id="GO:0016491">
    <property type="term" value="F:oxidoreductase activity"/>
    <property type="evidence" value="ECO:0007669"/>
    <property type="project" value="UniProtKB-KW"/>
</dbReference>
<dbReference type="InterPro" id="IPR036291">
    <property type="entry name" value="NAD(P)-bd_dom_sf"/>
</dbReference>
<dbReference type="PANTHER" id="PTHR43401">
    <property type="entry name" value="L-THREONINE 3-DEHYDROGENASE"/>
    <property type="match status" value="1"/>
</dbReference>
<evidence type="ECO:0000256" key="1">
    <source>
        <dbReference type="ARBA" id="ARBA00023002"/>
    </source>
</evidence>
<evidence type="ECO:0000313" key="5">
    <source>
        <dbReference type="Proteomes" id="UP000647416"/>
    </source>
</evidence>
<dbReference type="InterPro" id="IPR013154">
    <property type="entry name" value="ADH-like_N"/>
</dbReference>
<dbReference type="AlphaFoldDB" id="A0A926IT80"/>
<dbReference type="Proteomes" id="UP000647416">
    <property type="component" value="Unassembled WGS sequence"/>
</dbReference>
<dbReference type="SUPFAM" id="SSF51735">
    <property type="entry name" value="NAD(P)-binding Rossmann-fold domains"/>
    <property type="match status" value="1"/>
</dbReference>
<dbReference type="PANTHER" id="PTHR43401:SF2">
    <property type="entry name" value="L-THREONINE 3-DEHYDROGENASE"/>
    <property type="match status" value="1"/>
</dbReference>
<evidence type="ECO:0000259" key="3">
    <source>
        <dbReference type="Pfam" id="PF08240"/>
    </source>
</evidence>
<comment type="caution">
    <text evidence="4">The sequence shown here is derived from an EMBL/GenBank/DDBJ whole genome shotgun (WGS) entry which is preliminary data.</text>
</comment>
<accession>A0A926IT80</accession>
<dbReference type="EMBL" id="JACRTE010000015">
    <property type="protein sequence ID" value="MBC8597149.1"/>
    <property type="molecule type" value="Genomic_DNA"/>
</dbReference>
<name>A0A926IT80_9FIRM</name>
<dbReference type="InterPro" id="IPR011032">
    <property type="entry name" value="GroES-like_sf"/>
</dbReference>